<gene>
    <name evidence="1" type="ORF">SK128_010228</name>
</gene>
<evidence type="ECO:0000313" key="1">
    <source>
        <dbReference type="EMBL" id="KAK7081180.1"/>
    </source>
</evidence>
<accession>A0AAN8XB44</accession>
<reference evidence="1 2" key="1">
    <citation type="submission" date="2023-11" db="EMBL/GenBank/DDBJ databases">
        <title>Halocaridina rubra genome assembly.</title>
        <authorList>
            <person name="Smith C."/>
        </authorList>
    </citation>
    <scope>NUCLEOTIDE SEQUENCE [LARGE SCALE GENOMIC DNA]</scope>
    <source>
        <strain evidence="1">EP-1</strain>
        <tissue evidence="1">Whole</tissue>
    </source>
</reference>
<organism evidence="1 2">
    <name type="scientific">Halocaridina rubra</name>
    <name type="common">Hawaiian red shrimp</name>
    <dbReference type="NCBI Taxonomy" id="373956"/>
    <lineage>
        <taxon>Eukaryota</taxon>
        <taxon>Metazoa</taxon>
        <taxon>Ecdysozoa</taxon>
        <taxon>Arthropoda</taxon>
        <taxon>Crustacea</taxon>
        <taxon>Multicrustacea</taxon>
        <taxon>Malacostraca</taxon>
        <taxon>Eumalacostraca</taxon>
        <taxon>Eucarida</taxon>
        <taxon>Decapoda</taxon>
        <taxon>Pleocyemata</taxon>
        <taxon>Caridea</taxon>
        <taxon>Atyoidea</taxon>
        <taxon>Atyidae</taxon>
        <taxon>Halocaridina</taxon>
    </lineage>
</organism>
<evidence type="ECO:0000313" key="2">
    <source>
        <dbReference type="Proteomes" id="UP001381693"/>
    </source>
</evidence>
<keyword evidence="2" id="KW-1185">Reference proteome</keyword>
<sequence length="76" mass="8509">MSVIGEIQMSSFLSDITFLAYAGYNQFADLDRKVFLVFILHLAHMSIDIITAGVHPLARLILSLVKKISLQSKTQE</sequence>
<comment type="caution">
    <text evidence="1">The sequence shown here is derived from an EMBL/GenBank/DDBJ whole genome shotgun (WGS) entry which is preliminary data.</text>
</comment>
<name>A0AAN8XB44_HALRR</name>
<protein>
    <submittedName>
        <fullName evidence="1">Uncharacterized protein</fullName>
    </submittedName>
</protein>
<dbReference type="AlphaFoldDB" id="A0AAN8XB44"/>
<dbReference type="Proteomes" id="UP001381693">
    <property type="component" value="Unassembled WGS sequence"/>
</dbReference>
<dbReference type="EMBL" id="JAXCGZ010005686">
    <property type="protein sequence ID" value="KAK7081180.1"/>
    <property type="molecule type" value="Genomic_DNA"/>
</dbReference>
<proteinExistence type="predicted"/>